<feature type="domain" description="Large ribosomal subunit protein uL15/eL18" evidence="6">
    <location>
        <begin position="1"/>
        <end position="49"/>
    </location>
</feature>
<dbReference type="EMBL" id="HBUF01544933">
    <property type="protein sequence ID" value="CAG6756506.1"/>
    <property type="molecule type" value="Transcribed_RNA"/>
</dbReference>
<dbReference type="GO" id="GO:0003723">
    <property type="term" value="F:RNA binding"/>
    <property type="evidence" value="ECO:0007669"/>
    <property type="project" value="TreeGrafter"/>
</dbReference>
<evidence type="ECO:0000256" key="1">
    <source>
        <dbReference type="ARBA" id="ARBA00022980"/>
    </source>
</evidence>
<dbReference type="GO" id="GO:0006412">
    <property type="term" value="P:translation"/>
    <property type="evidence" value="ECO:0007669"/>
    <property type="project" value="InterPro"/>
</dbReference>
<keyword evidence="2" id="KW-0687">Ribonucleoprotein</keyword>
<dbReference type="InterPro" id="IPR000039">
    <property type="entry name" value="Ribosomal_eL18"/>
</dbReference>
<feature type="compositionally biased region" description="Basic and acidic residues" evidence="5">
    <location>
        <begin position="1"/>
        <end position="12"/>
    </location>
</feature>
<dbReference type="PANTHER" id="PTHR10934:SF2">
    <property type="entry name" value="LARGE RIBOSOMAL SUBUNIT PROTEIN EL18"/>
    <property type="match status" value="1"/>
</dbReference>
<evidence type="ECO:0000313" key="7">
    <source>
        <dbReference type="EMBL" id="CAG6756499.1"/>
    </source>
</evidence>
<dbReference type="EMBL" id="HBUF01544932">
    <property type="protein sequence ID" value="CAG6756503.1"/>
    <property type="molecule type" value="Transcribed_RNA"/>
</dbReference>
<dbReference type="Gene3D" id="3.100.10.10">
    <property type="match status" value="1"/>
</dbReference>
<dbReference type="EMBL" id="HBUF01544934">
    <property type="protein sequence ID" value="CAG6756509.1"/>
    <property type="molecule type" value="Transcribed_RNA"/>
</dbReference>
<proteinExistence type="predicted"/>
<evidence type="ECO:0000256" key="3">
    <source>
        <dbReference type="ARBA" id="ARBA00035218"/>
    </source>
</evidence>
<dbReference type="Pfam" id="PF17135">
    <property type="entry name" value="Ribosomal_L18"/>
    <property type="match status" value="1"/>
</dbReference>
<evidence type="ECO:0000259" key="6">
    <source>
        <dbReference type="Pfam" id="PF17135"/>
    </source>
</evidence>
<dbReference type="AlphaFoldDB" id="A0A8D8ZYX5"/>
<dbReference type="PANTHER" id="PTHR10934">
    <property type="entry name" value="60S RIBOSOMAL PROTEIN L18"/>
    <property type="match status" value="1"/>
</dbReference>
<feature type="region of interest" description="Disordered" evidence="5">
    <location>
        <begin position="1"/>
        <end position="47"/>
    </location>
</feature>
<reference evidence="7" key="1">
    <citation type="submission" date="2021-05" db="EMBL/GenBank/DDBJ databases">
        <authorList>
            <person name="Alioto T."/>
            <person name="Alioto T."/>
            <person name="Gomez Garrido J."/>
        </authorList>
    </citation>
    <scope>NUCLEOTIDE SEQUENCE</scope>
</reference>
<protein>
    <recommendedName>
        <fullName evidence="3">Large ribosomal subunit protein eL18</fullName>
    </recommendedName>
    <alternativeName>
        <fullName evidence="4">60S ribosomal protein L18</fullName>
    </alternativeName>
</protein>
<organism evidence="7">
    <name type="scientific">Cacopsylla melanoneura</name>
    <dbReference type="NCBI Taxonomy" id="428564"/>
    <lineage>
        <taxon>Eukaryota</taxon>
        <taxon>Metazoa</taxon>
        <taxon>Ecdysozoa</taxon>
        <taxon>Arthropoda</taxon>
        <taxon>Hexapoda</taxon>
        <taxon>Insecta</taxon>
        <taxon>Pterygota</taxon>
        <taxon>Neoptera</taxon>
        <taxon>Paraneoptera</taxon>
        <taxon>Hemiptera</taxon>
        <taxon>Sternorrhyncha</taxon>
        <taxon>Psylloidea</taxon>
        <taxon>Psyllidae</taxon>
        <taxon>Psyllinae</taxon>
        <taxon>Cacopsylla</taxon>
    </lineage>
</organism>
<feature type="compositionally biased region" description="Basic residues" evidence="5">
    <location>
        <begin position="23"/>
        <end position="33"/>
    </location>
</feature>
<name>A0A8D8ZYX5_9HEMI</name>
<evidence type="ECO:0000256" key="2">
    <source>
        <dbReference type="ARBA" id="ARBA00023274"/>
    </source>
</evidence>
<dbReference type="EMBL" id="HBUF01544931">
    <property type="protein sequence ID" value="CAG6756499.1"/>
    <property type="molecule type" value="Transcribed_RNA"/>
</dbReference>
<accession>A0A8D8ZYX5</accession>
<dbReference type="GO" id="GO:0003735">
    <property type="term" value="F:structural constituent of ribosome"/>
    <property type="evidence" value="ECO:0007669"/>
    <property type="project" value="InterPro"/>
</dbReference>
<keyword evidence="1 7" id="KW-0689">Ribosomal protein</keyword>
<dbReference type="GO" id="GO:0022625">
    <property type="term" value="C:cytosolic large ribosomal subunit"/>
    <property type="evidence" value="ECO:0007669"/>
    <property type="project" value="TreeGrafter"/>
</dbReference>
<evidence type="ECO:0000256" key="4">
    <source>
        <dbReference type="ARBA" id="ARBA00035323"/>
    </source>
</evidence>
<sequence length="127" mass="15037">MQGKRSGRDANKHFGPAPGVPHSHTKPHVRSKGRKFERARGRRTSKGRKPHFTFLRLRLHWTRFLATRFRAKSRDFFKYITSNKSGYTSRMFSREIARYRAKSRDGFEANKIVCFFRGKSLEIFSNR</sequence>
<dbReference type="InterPro" id="IPR021131">
    <property type="entry name" value="Ribosomal_uL15/eL18"/>
</dbReference>
<evidence type="ECO:0000256" key="5">
    <source>
        <dbReference type="SAM" id="MobiDB-lite"/>
    </source>
</evidence>